<keyword evidence="3" id="KW-1185">Reference proteome</keyword>
<evidence type="ECO:0008006" key="5">
    <source>
        <dbReference type="Google" id="ProtNLM"/>
    </source>
</evidence>
<reference evidence="2" key="2">
    <citation type="submission" date="2016-10" db="EMBL/GenBank/DDBJ databases">
        <authorList>
            <person name="de Groot N.N."/>
        </authorList>
    </citation>
    <scope>NUCLEOTIDE SEQUENCE [LARGE SCALE GENOMIC DNA]</scope>
    <source>
        <strain evidence="2">MO64</strain>
    </source>
</reference>
<dbReference type="AlphaFoldDB" id="A0A1I4CLW8"/>
<dbReference type="EMBL" id="CP042807">
    <property type="protein sequence ID" value="QEE25042.1"/>
    <property type="molecule type" value="Genomic_DNA"/>
</dbReference>
<dbReference type="EMBL" id="FOSR01000007">
    <property type="protein sequence ID" value="SFK81905.1"/>
    <property type="molecule type" value="Genomic_DNA"/>
</dbReference>
<reference evidence="1 4" key="3">
    <citation type="submission" date="2019-08" db="EMBL/GenBank/DDBJ databases">
        <title>Complete genome sequence of Rhodanobacter glycinis strain T01E-68 isolated from tomato root.</title>
        <authorList>
            <person name="Weon H.-Y."/>
            <person name="Lee S.A."/>
        </authorList>
    </citation>
    <scope>NUCLEOTIDE SEQUENCE [LARGE SCALE GENOMIC DNA]</scope>
    <source>
        <strain evidence="1 4">T01E-68</strain>
    </source>
</reference>
<dbReference type="Proteomes" id="UP000321807">
    <property type="component" value="Chromosome"/>
</dbReference>
<name>A0A1I4CLW8_9GAMM</name>
<dbReference type="Proteomes" id="UP000198725">
    <property type="component" value="Unassembled WGS sequence"/>
</dbReference>
<evidence type="ECO:0000313" key="4">
    <source>
        <dbReference type="Proteomes" id="UP000321807"/>
    </source>
</evidence>
<evidence type="ECO:0000313" key="2">
    <source>
        <dbReference type="EMBL" id="SFK81905.1"/>
    </source>
</evidence>
<reference evidence="3" key="1">
    <citation type="submission" date="2016-10" db="EMBL/GenBank/DDBJ databases">
        <authorList>
            <person name="Varghese N."/>
            <person name="Submissions S."/>
        </authorList>
    </citation>
    <scope>NUCLEOTIDE SEQUENCE [LARGE SCALE GENOMIC DNA]</scope>
    <source>
        <strain evidence="3">MO64</strain>
    </source>
</reference>
<proteinExistence type="predicted"/>
<protein>
    <recommendedName>
        <fullName evidence="5">Phage shock protein B</fullName>
    </recommendedName>
</protein>
<organism evidence="2 3">
    <name type="scientific">Rhodanobacter glycinis</name>
    <dbReference type="NCBI Taxonomy" id="582702"/>
    <lineage>
        <taxon>Bacteria</taxon>
        <taxon>Pseudomonadati</taxon>
        <taxon>Pseudomonadota</taxon>
        <taxon>Gammaproteobacteria</taxon>
        <taxon>Lysobacterales</taxon>
        <taxon>Rhodanobacteraceae</taxon>
        <taxon>Rhodanobacter</taxon>
    </lineage>
</organism>
<evidence type="ECO:0000313" key="3">
    <source>
        <dbReference type="Proteomes" id="UP000198725"/>
    </source>
</evidence>
<accession>A0A1I4CLW8</accession>
<dbReference type="RefSeq" id="WP_008208234.1">
    <property type="nucleotide sequence ID" value="NZ_CP042807.1"/>
</dbReference>
<evidence type="ECO:0000313" key="1">
    <source>
        <dbReference type="EMBL" id="QEE25042.1"/>
    </source>
</evidence>
<dbReference type="KEGG" id="rgl:CS053_11450"/>
<sequence length="76" mass="8171">MFSSYAVFLIPIVAILAWGAHGVVREIYKGKARVAEAARGDTSNDTVAANRQVLAKLESIEARLASVEKTLNDIPS</sequence>
<gene>
    <name evidence="1" type="ORF">CS053_11450</name>
    <name evidence="2" type="ORF">SAMN05192579_10757</name>
</gene>